<name>A0A3G6RU82_CHRLC</name>
<protein>
    <recommendedName>
        <fullName evidence="6">PorT family protein</fullName>
    </recommendedName>
</protein>
<reference evidence="3 4" key="1">
    <citation type="submission" date="2018-01" db="EMBL/GenBank/DDBJ databases">
        <title>Draft genome sequences of Chryseobacterium lactis NCTC11390, Chryseobacterium oncorhynchi 701B-08, and Chryseobacterium viscerum 687B-08.</title>
        <authorList>
            <person name="Jeong J.-J."/>
            <person name="Lee Y.J."/>
            <person name="Park B."/>
            <person name="Choi I.-G."/>
            <person name="Kim K.D."/>
        </authorList>
    </citation>
    <scope>NUCLEOTIDE SEQUENCE [LARGE SCALE GENOMIC DNA]</scope>
    <source>
        <strain evidence="3 4">NCTC11390</strain>
    </source>
</reference>
<keyword evidence="5" id="KW-1185">Reference proteome</keyword>
<gene>
    <name evidence="3" type="ORF">C1637_23135</name>
    <name evidence="2" type="ORF">EG342_00200</name>
</gene>
<proteinExistence type="predicted"/>
<evidence type="ECO:0000313" key="5">
    <source>
        <dbReference type="Proteomes" id="UP000279972"/>
    </source>
</evidence>
<sequence>MKKTLSGFLLFCLTLIYAQVKFEKGYIINNDNVKTEVLIKNKGWASNPDNISYKSEDSSEEITGTPSTIKEFGIYNDSKYVSYNGDMDRSPDDISNLSNSQNPQFTKSSVFLKEVTSGARNLYSYKSFITRYFYSGVDLNIHPLIYKKYFSEGNKLMIATNDEYIDQLKNIFSDDKGVQAQANNAQYTTQSLTKLFKAYNGKIQPDSNNQSNNEIIIEKKKEIKFNLTIRPGINFYSPLKLEDSFSNPGFSSKTNFRIGVEAELILPFNRNKWSLIIEPTFSQYSNKRTSVQADNGLYNIAMDNYSFISIPLGVRHHMYLNDKSKIFIDASINLFNIKTSSSSTMEIEYNGYVFDKLAIANSHTFRGSSFGIGYNYNNKYSIEGRINTPVNILDKDLPYANIKYFSLILGYNIF</sequence>
<dbReference type="Proteomes" id="UP000236262">
    <property type="component" value="Unassembled WGS sequence"/>
</dbReference>
<dbReference type="Proteomes" id="UP000279972">
    <property type="component" value="Chromosome"/>
</dbReference>
<dbReference type="AlphaFoldDB" id="A0A3G6RU82"/>
<accession>A0A3G6RU82</accession>
<dbReference type="EMBL" id="PPEH01000013">
    <property type="protein sequence ID" value="PNW11429.1"/>
    <property type="molecule type" value="Genomic_DNA"/>
</dbReference>
<evidence type="ECO:0000313" key="2">
    <source>
        <dbReference type="EMBL" id="AZA80434.1"/>
    </source>
</evidence>
<evidence type="ECO:0008006" key="6">
    <source>
        <dbReference type="Google" id="ProtNLM"/>
    </source>
</evidence>
<feature type="chain" id="PRO_5044594121" description="PorT family protein" evidence="1">
    <location>
        <begin position="19"/>
        <end position="414"/>
    </location>
</feature>
<evidence type="ECO:0000256" key="1">
    <source>
        <dbReference type="SAM" id="SignalP"/>
    </source>
</evidence>
<reference evidence="2 5" key="2">
    <citation type="submission" date="2018-11" db="EMBL/GenBank/DDBJ databases">
        <title>Proposal to divide the Flavobacteriaceae and reorganize its genera based on Amino Acid Identity values calculated from whole genome sequences.</title>
        <authorList>
            <person name="Nicholson A.C."/>
            <person name="Gulvik C.A."/>
            <person name="Whitney A.M."/>
            <person name="Humrighouse B.W."/>
            <person name="Bell M."/>
            <person name="Holmes B."/>
            <person name="Steigerwalt A.G."/>
            <person name="Villarma A."/>
            <person name="Sheth M."/>
            <person name="Batra D."/>
            <person name="Pryor J."/>
            <person name="Bernardet J.-F."/>
            <person name="Hugo C."/>
            <person name="Kampfer P."/>
            <person name="Newman J."/>
            <person name="McQuiston J.R."/>
        </authorList>
    </citation>
    <scope>NUCLEOTIDE SEQUENCE [LARGE SCALE GENOMIC DNA]</scope>
    <source>
        <strain evidence="2 5">KC_1864</strain>
    </source>
</reference>
<feature type="signal peptide" evidence="1">
    <location>
        <begin position="1"/>
        <end position="18"/>
    </location>
</feature>
<evidence type="ECO:0000313" key="4">
    <source>
        <dbReference type="Proteomes" id="UP000236262"/>
    </source>
</evidence>
<dbReference type="EMBL" id="CP033924">
    <property type="protein sequence ID" value="AZA80434.1"/>
    <property type="molecule type" value="Genomic_DNA"/>
</dbReference>
<organism evidence="3 4">
    <name type="scientific">Chryseobacterium lactis</name>
    <dbReference type="NCBI Taxonomy" id="1241981"/>
    <lineage>
        <taxon>Bacteria</taxon>
        <taxon>Pseudomonadati</taxon>
        <taxon>Bacteroidota</taxon>
        <taxon>Flavobacteriia</taxon>
        <taxon>Flavobacteriales</taxon>
        <taxon>Weeksellaceae</taxon>
        <taxon>Chryseobacterium group</taxon>
        <taxon>Chryseobacterium</taxon>
    </lineage>
</organism>
<keyword evidence="1" id="KW-0732">Signal</keyword>
<dbReference type="KEGG" id="clac:EG342_00200"/>
<evidence type="ECO:0000313" key="3">
    <source>
        <dbReference type="EMBL" id="PNW11429.1"/>
    </source>
</evidence>
<dbReference type="OrthoDB" id="921445at2"/>
<dbReference type="RefSeq" id="WP_103294016.1">
    <property type="nucleotide sequence ID" value="NZ_CP033924.1"/>
</dbReference>